<evidence type="ECO:0000313" key="12">
    <source>
        <dbReference type="Proteomes" id="UP001567538"/>
    </source>
</evidence>
<proteinExistence type="inferred from homology"/>
<sequence length="1034" mass="113803">MTAVPKPPSSFAVTPHKLSICILVQVYAPPSQISIPFPFSSVSQHNCLGIFLISLTKECGGIFEPTLDELITQLKEIDGLLNHWLSDHLMGRLSSLASPDDLFNLFTDLRGILGGSDSNVMDDDQIMLDPNSIIGMFVRRCLLTFNQMSFEGICHLLTSIGAYCKDSFSGYQPYELPHLDESTSYSNVPSEYENMEMENFYEKSGEDFEERKMEIGRTPFYGHASKTFSEFSDDSGISPSHRLEHIDKNAEAKSCLLSSSDMSRDIGSVSGTFLHTNWQVQGYLSEQADVIEKYGSSFPLDAFESILKKLQQLAPELHRVHYLRYLNNLYHDDYPGALENLHRYFDYSAGTEGVECVPPPSGCSSFGRYEIALLCLGMMQFHLGHPKEALEVLTEAVRVSQQYSDDTCLAYTLAAISNLLSEVGISKTSGIIGSSYSPVAGMGTSLSVQQQLYVLLRRSLKRAESLKLKRLVASIHLEIAKYDITHVQRPLLSFGPKASMKLRTYPANIYKELWLSSRLINDFGDESSVLTADGAFCTKWLKSLKKPLDSLIFSQENESRRNSSSFQFSAQPSSIPGSVVQLLGSSYLVRASSWEMYGSAPLARINALTFATCFADSSSLSDAALAYSKLIQHLAVYKGYQDAFAALRIAEAKFACVSKSRIMLLKLQLLHECALHRGHLKLAQQFSDELGVLASSVTGVDMELKTETSLRHARTLLAANQYSQAAAVAHTLFCTCYKFNMQVKNATVLLLLAEIHKRSGNAVLGIPYALASLSYCQSFNLDLLKASATLVLAELWLSLGPNHAKKALALLHSCFPMLLGHGGLELRSRALIMEAKCYLADPDFSVSDNPEMVLEPLTQASEELQLLEYHELASEAFYLLAIVHDKLRRFDDREEAASSFRKHITAFENPEGMDDSLFTAVGAAETADLGPAWPTAGAAETADLGLAWPKTTEEHHGRPARPTASRECEHRRSAATLSHQISSPPGSNSDFLGPPQVTSSPTAKHAIHSGVNVHGSIYASADGIYESCNVVLAC</sequence>
<comment type="similarity">
    <text evidence="1">Belongs to the APC5 family.</text>
</comment>
<feature type="domain" description="Anaphase-promoting complex subunit 5" evidence="10">
    <location>
        <begin position="321"/>
        <end position="421"/>
    </location>
</feature>
<keyword evidence="5" id="KW-0833">Ubl conjugation pathway</keyword>
<feature type="region of interest" description="Disordered" evidence="9">
    <location>
        <begin position="950"/>
        <end position="1003"/>
    </location>
</feature>
<protein>
    <recommendedName>
        <fullName evidence="2">Anaphase-promoting complex subunit 5</fullName>
    </recommendedName>
    <alternativeName>
        <fullName evidence="7">Cyclosome subunit 5</fullName>
    </alternativeName>
</protein>
<evidence type="ECO:0000256" key="2">
    <source>
        <dbReference type="ARBA" id="ARBA00016066"/>
    </source>
</evidence>
<dbReference type="InterPro" id="IPR011990">
    <property type="entry name" value="TPR-like_helical_dom_sf"/>
</dbReference>
<reference evidence="11 12" key="1">
    <citation type="submission" date="2024-06" db="EMBL/GenBank/DDBJ databases">
        <title>A chromosome level genome sequence of Diviner's sage (Salvia divinorum).</title>
        <authorList>
            <person name="Ford S.A."/>
            <person name="Ro D.-K."/>
            <person name="Ness R.W."/>
            <person name="Phillips M.A."/>
        </authorList>
    </citation>
    <scope>NUCLEOTIDE SEQUENCE [LARGE SCALE GENOMIC DNA]</scope>
    <source>
        <strain evidence="11">SAF-2024a</strain>
        <tissue evidence="11">Leaf</tissue>
    </source>
</reference>
<dbReference type="PANTHER" id="PTHR12830:SF9">
    <property type="entry name" value="ANAPHASE-PROMOTING COMPLEX SUBUNIT 5"/>
    <property type="match status" value="1"/>
</dbReference>
<comment type="caution">
    <text evidence="11">The sequence shown here is derived from an EMBL/GenBank/DDBJ whole genome shotgun (WGS) entry which is preliminary data.</text>
</comment>
<feature type="compositionally biased region" description="Polar residues" evidence="9">
    <location>
        <begin position="975"/>
        <end position="1002"/>
    </location>
</feature>
<evidence type="ECO:0000256" key="3">
    <source>
        <dbReference type="ARBA" id="ARBA00022618"/>
    </source>
</evidence>
<keyword evidence="4" id="KW-0498">Mitosis</keyword>
<gene>
    <name evidence="11" type="ORF">AAHA92_11078</name>
</gene>
<evidence type="ECO:0000256" key="7">
    <source>
        <dbReference type="ARBA" id="ARBA00031069"/>
    </source>
</evidence>
<organism evidence="11 12">
    <name type="scientific">Salvia divinorum</name>
    <name type="common">Maria pastora</name>
    <name type="synonym">Diviner's sage</name>
    <dbReference type="NCBI Taxonomy" id="28513"/>
    <lineage>
        <taxon>Eukaryota</taxon>
        <taxon>Viridiplantae</taxon>
        <taxon>Streptophyta</taxon>
        <taxon>Embryophyta</taxon>
        <taxon>Tracheophyta</taxon>
        <taxon>Spermatophyta</taxon>
        <taxon>Magnoliopsida</taxon>
        <taxon>eudicotyledons</taxon>
        <taxon>Gunneridae</taxon>
        <taxon>Pentapetalae</taxon>
        <taxon>asterids</taxon>
        <taxon>lamiids</taxon>
        <taxon>Lamiales</taxon>
        <taxon>Lamiaceae</taxon>
        <taxon>Nepetoideae</taxon>
        <taxon>Mentheae</taxon>
        <taxon>Salviinae</taxon>
        <taxon>Salvia</taxon>
        <taxon>Salvia subgen. Calosphace</taxon>
    </lineage>
</organism>
<keyword evidence="3" id="KW-0132">Cell division</keyword>
<dbReference type="InterPro" id="IPR037679">
    <property type="entry name" value="Apc5"/>
</dbReference>
<dbReference type="Pfam" id="PF12862">
    <property type="entry name" value="ANAPC5"/>
    <property type="match status" value="1"/>
</dbReference>
<evidence type="ECO:0000259" key="10">
    <source>
        <dbReference type="Pfam" id="PF12862"/>
    </source>
</evidence>
<keyword evidence="12" id="KW-1185">Reference proteome</keyword>
<evidence type="ECO:0000256" key="4">
    <source>
        <dbReference type="ARBA" id="ARBA00022776"/>
    </source>
</evidence>
<accession>A0ABD1HWU6</accession>
<keyword evidence="6" id="KW-0131">Cell cycle</keyword>
<dbReference type="PANTHER" id="PTHR12830">
    <property type="entry name" value="ANAPHASE-PROMOTING COMPLEX SUBUNIT 5"/>
    <property type="match status" value="1"/>
</dbReference>
<evidence type="ECO:0000256" key="8">
    <source>
        <dbReference type="ARBA" id="ARBA00045696"/>
    </source>
</evidence>
<evidence type="ECO:0000256" key="6">
    <source>
        <dbReference type="ARBA" id="ARBA00023306"/>
    </source>
</evidence>
<evidence type="ECO:0000256" key="1">
    <source>
        <dbReference type="ARBA" id="ARBA00007450"/>
    </source>
</evidence>
<dbReference type="CDD" id="cd16270">
    <property type="entry name" value="Apc5_N"/>
    <property type="match status" value="1"/>
</dbReference>
<name>A0ABD1HWU6_SALDI</name>
<evidence type="ECO:0000256" key="9">
    <source>
        <dbReference type="SAM" id="MobiDB-lite"/>
    </source>
</evidence>
<comment type="function">
    <text evidence="8">Component of the anaphase promoting complex/cyclosome (APC/C), a cell cycle-regulated E3 ubiquitin ligase that controls progression through mitosis and the G1 phase of the cell cycle. The APC/C complex acts by mediating ubiquitination and subsequent degradation of target proteins: it mainly mediates the formation of 'Lys-11'-linked polyubiquitin chains and, to a lower extent, the formation of 'Lys-48'- and 'Lys-63'-linked polyubiquitin chains. The APC/C complex catalyzes assembly of branched 'Lys-11'-/'Lys-48'-linked branched ubiquitin chains on target proteins.</text>
</comment>
<dbReference type="Proteomes" id="UP001567538">
    <property type="component" value="Unassembled WGS sequence"/>
</dbReference>
<dbReference type="InterPro" id="IPR026000">
    <property type="entry name" value="Apc5_dom"/>
</dbReference>
<evidence type="ECO:0000256" key="5">
    <source>
        <dbReference type="ARBA" id="ARBA00022786"/>
    </source>
</evidence>
<dbReference type="SUPFAM" id="SSF48452">
    <property type="entry name" value="TPR-like"/>
    <property type="match status" value="1"/>
</dbReference>
<evidence type="ECO:0000313" key="11">
    <source>
        <dbReference type="EMBL" id="KAL1560923.1"/>
    </source>
</evidence>
<dbReference type="AlphaFoldDB" id="A0ABD1HWU6"/>
<dbReference type="EMBL" id="JBEAFC010000004">
    <property type="protein sequence ID" value="KAL1560923.1"/>
    <property type="molecule type" value="Genomic_DNA"/>
</dbReference>
<dbReference type="GO" id="GO:0051301">
    <property type="term" value="P:cell division"/>
    <property type="evidence" value="ECO:0007669"/>
    <property type="project" value="UniProtKB-KW"/>
</dbReference>